<name>A0AAD9X8I2_9ROSI</name>
<dbReference type="AlphaFoldDB" id="A0AAD9X8I2"/>
<dbReference type="InterPro" id="IPR025315">
    <property type="entry name" value="DUF4220"/>
</dbReference>
<evidence type="ECO:0000256" key="2">
    <source>
        <dbReference type="SAM" id="Phobius"/>
    </source>
</evidence>
<dbReference type="EMBL" id="JANJYI010000004">
    <property type="protein sequence ID" value="KAK2654855.1"/>
    <property type="molecule type" value="Genomic_DNA"/>
</dbReference>
<feature type="domain" description="NB-ARC" evidence="3">
    <location>
        <begin position="15"/>
        <end position="93"/>
    </location>
</feature>
<keyword evidence="2" id="KW-0472">Membrane</keyword>
<evidence type="ECO:0000259" key="4">
    <source>
        <dbReference type="Pfam" id="PF13968"/>
    </source>
</evidence>
<dbReference type="InterPro" id="IPR042197">
    <property type="entry name" value="Apaf_helical"/>
</dbReference>
<feature type="region of interest" description="Disordered" evidence="1">
    <location>
        <begin position="144"/>
        <end position="174"/>
    </location>
</feature>
<sequence length="757" mass="87825">MVKKLWVDEELFLEELESELKEFLSQKKFLIVLDDVHAAGAWNKLRRVFPLNNESRVILITRYTNVAHRVDPSVVVQLQPLNETESWTLFLKKLRKDGNDKRLIELKEKILQKCHGLPLAITVLGGFVSTKDFSSPLWSEVTEHMEQGVKEKEKKHGEQEENNATQSATVDEDPSSSLDHLILMKRRLMVEVVPTPLKKLWKKWELRAMVVLSLTSQIVLVIRGNHRKYNHKILIKSVVWSAYLLADSVATMSLGILLYDLGETFENDHTGHLDANNELTTFWAPFFLLHLGGPDTITAYSLEDNELYLRQVFNLVTQTVAAVYIFLTAWNGFYLSFLTIPMIFVGSIKYGERIWTLWSASSDQLRDSMLTSPDPGPNYPNFMNEYSLKEAEGFKVMAEEVKDTAQVLDIDHVSGPGESFTSDANNISKAHFLFQTFKCLFADLILSLQDRDNSQSLFQKMSYEDAFNVVAIELGFTYDLLYTKAAIVYTSWGIARRILNTSLTCLVMIIFIFFVHDQQKYDPLHLSVTFMLRFVAIYLEIYAAFVLIFSDQSKQWFNKNQKTFILKAIACLEPVVKMPRWSNSMAQYSLTSLFLGEKPGHRILKLLRMNELWEEHRYKTHKQVPDYLRKLIFKHVMKKCDQSQRTERGSQALEKYHKLQSLGWSVTAEVGFDQSLLIWHIATELCYYSGDNNSYDINRKMSKCLSWYMLYLLVIYPFLLPVGIGLIRVRDTRCEAINFFKERKEREELKLAECYLQ</sequence>
<dbReference type="Pfam" id="PF13968">
    <property type="entry name" value="DUF4220"/>
    <property type="match status" value="1"/>
</dbReference>
<dbReference type="GO" id="GO:0043531">
    <property type="term" value="F:ADP binding"/>
    <property type="evidence" value="ECO:0007669"/>
    <property type="project" value="InterPro"/>
</dbReference>
<feature type="transmembrane region" description="Helical" evidence="2">
    <location>
        <begin position="498"/>
        <end position="516"/>
    </location>
</feature>
<evidence type="ECO:0000313" key="5">
    <source>
        <dbReference type="EMBL" id="KAK2654855.1"/>
    </source>
</evidence>
<feature type="transmembrane region" description="Helical" evidence="2">
    <location>
        <begin position="234"/>
        <end position="259"/>
    </location>
</feature>
<dbReference type="Gene3D" id="3.40.50.300">
    <property type="entry name" value="P-loop containing nucleotide triphosphate hydrolases"/>
    <property type="match status" value="1"/>
</dbReference>
<dbReference type="Gene3D" id="1.10.8.430">
    <property type="entry name" value="Helical domain of apoptotic protease-activating factors"/>
    <property type="match status" value="1"/>
</dbReference>
<feature type="transmembrane region" description="Helical" evidence="2">
    <location>
        <begin position="333"/>
        <end position="351"/>
    </location>
</feature>
<evidence type="ECO:0000256" key="1">
    <source>
        <dbReference type="SAM" id="MobiDB-lite"/>
    </source>
</evidence>
<gene>
    <name evidence="5" type="ORF">Ddye_014711</name>
</gene>
<dbReference type="Proteomes" id="UP001280121">
    <property type="component" value="Unassembled WGS sequence"/>
</dbReference>
<keyword evidence="2" id="KW-0812">Transmembrane</keyword>
<evidence type="ECO:0000313" key="6">
    <source>
        <dbReference type="Proteomes" id="UP001280121"/>
    </source>
</evidence>
<reference evidence="5" key="1">
    <citation type="journal article" date="2023" name="Plant J.">
        <title>Genome sequences and population genomics provide insights into the demographic history, inbreeding, and mutation load of two 'living fossil' tree species of Dipteronia.</title>
        <authorList>
            <person name="Feng Y."/>
            <person name="Comes H.P."/>
            <person name="Chen J."/>
            <person name="Zhu S."/>
            <person name="Lu R."/>
            <person name="Zhang X."/>
            <person name="Li P."/>
            <person name="Qiu J."/>
            <person name="Olsen K.M."/>
            <person name="Qiu Y."/>
        </authorList>
    </citation>
    <scope>NUCLEOTIDE SEQUENCE</scope>
    <source>
        <strain evidence="5">KIB01</strain>
    </source>
</reference>
<dbReference type="PANTHER" id="PTHR31325">
    <property type="entry name" value="OS01G0798800 PROTEIN-RELATED"/>
    <property type="match status" value="1"/>
</dbReference>
<feature type="domain" description="DUF4220" evidence="4">
    <location>
        <begin position="240"/>
        <end position="592"/>
    </location>
</feature>
<feature type="transmembrane region" description="Helical" evidence="2">
    <location>
        <begin position="708"/>
        <end position="727"/>
    </location>
</feature>
<comment type="caution">
    <text evidence="5">The sequence shown here is derived from an EMBL/GenBank/DDBJ whole genome shotgun (WGS) entry which is preliminary data.</text>
</comment>
<feature type="transmembrane region" description="Helical" evidence="2">
    <location>
        <begin position="528"/>
        <end position="549"/>
    </location>
</feature>
<evidence type="ECO:0000259" key="3">
    <source>
        <dbReference type="Pfam" id="PF00931"/>
    </source>
</evidence>
<keyword evidence="2" id="KW-1133">Transmembrane helix</keyword>
<organism evidence="5 6">
    <name type="scientific">Dipteronia dyeriana</name>
    <dbReference type="NCBI Taxonomy" id="168575"/>
    <lineage>
        <taxon>Eukaryota</taxon>
        <taxon>Viridiplantae</taxon>
        <taxon>Streptophyta</taxon>
        <taxon>Embryophyta</taxon>
        <taxon>Tracheophyta</taxon>
        <taxon>Spermatophyta</taxon>
        <taxon>Magnoliopsida</taxon>
        <taxon>eudicotyledons</taxon>
        <taxon>Gunneridae</taxon>
        <taxon>Pentapetalae</taxon>
        <taxon>rosids</taxon>
        <taxon>malvids</taxon>
        <taxon>Sapindales</taxon>
        <taxon>Sapindaceae</taxon>
        <taxon>Hippocastanoideae</taxon>
        <taxon>Acereae</taxon>
        <taxon>Dipteronia</taxon>
    </lineage>
</organism>
<dbReference type="SUPFAM" id="SSF52540">
    <property type="entry name" value="P-loop containing nucleoside triphosphate hydrolases"/>
    <property type="match status" value="1"/>
</dbReference>
<dbReference type="InterPro" id="IPR027417">
    <property type="entry name" value="P-loop_NTPase"/>
</dbReference>
<protein>
    <recommendedName>
        <fullName evidence="7">DUF4220 domain-containing protein</fullName>
    </recommendedName>
</protein>
<proteinExistence type="predicted"/>
<dbReference type="Pfam" id="PF00931">
    <property type="entry name" value="NB-ARC"/>
    <property type="match status" value="1"/>
</dbReference>
<feature type="compositionally biased region" description="Basic and acidic residues" evidence="1">
    <location>
        <begin position="144"/>
        <end position="159"/>
    </location>
</feature>
<dbReference type="InterPro" id="IPR002182">
    <property type="entry name" value="NB-ARC"/>
</dbReference>
<evidence type="ECO:0008006" key="7">
    <source>
        <dbReference type="Google" id="ProtNLM"/>
    </source>
</evidence>
<keyword evidence="6" id="KW-1185">Reference proteome</keyword>
<accession>A0AAD9X8I2</accession>
<dbReference type="PRINTS" id="PR00364">
    <property type="entry name" value="DISEASERSIST"/>
</dbReference>